<evidence type="ECO:0000256" key="5">
    <source>
        <dbReference type="ARBA" id="ARBA00022801"/>
    </source>
</evidence>
<evidence type="ECO:0000256" key="3">
    <source>
        <dbReference type="ARBA" id="ARBA00022676"/>
    </source>
</evidence>
<evidence type="ECO:0000259" key="9">
    <source>
        <dbReference type="Pfam" id="PF00905"/>
    </source>
</evidence>
<evidence type="ECO:0000256" key="2">
    <source>
        <dbReference type="ARBA" id="ARBA00022670"/>
    </source>
</evidence>
<name>A0ABP8EIF1_9MICO</name>
<dbReference type="Pfam" id="PF00912">
    <property type="entry name" value="Transgly"/>
    <property type="match status" value="1"/>
</dbReference>
<evidence type="ECO:0000313" key="11">
    <source>
        <dbReference type="EMBL" id="GAA4283736.1"/>
    </source>
</evidence>
<keyword evidence="3" id="KW-0328">Glycosyltransferase</keyword>
<keyword evidence="6" id="KW-0511">Multifunctional enzyme</keyword>
<reference evidence="12" key="1">
    <citation type="journal article" date="2019" name="Int. J. Syst. Evol. Microbiol.">
        <title>The Global Catalogue of Microorganisms (GCM) 10K type strain sequencing project: providing services to taxonomists for standard genome sequencing and annotation.</title>
        <authorList>
            <consortium name="The Broad Institute Genomics Platform"/>
            <consortium name="The Broad Institute Genome Sequencing Center for Infectious Disease"/>
            <person name="Wu L."/>
            <person name="Ma J."/>
        </authorList>
    </citation>
    <scope>NUCLEOTIDE SEQUENCE [LARGE SCALE GENOMIC DNA]</scope>
    <source>
        <strain evidence="12">JCM 17458</strain>
    </source>
</reference>
<dbReference type="InterPro" id="IPR050396">
    <property type="entry name" value="Glycosyltr_51/Transpeptidase"/>
</dbReference>
<dbReference type="InterPro" id="IPR036950">
    <property type="entry name" value="PBP_transglycosylase"/>
</dbReference>
<evidence type="ECO:0000256" key="8">
    <source>
        <dbReference type="ARBA" id="ARBA00049902"/>
    </source>
</evidence>
<sequence>MSNRKAQLENRRITHRWASFFSMSVLLGLVIAGMGLPFVGVSAAAAQFGKDVVGALPDFLEERPLAEPSRIEDRNGELLTEFYWQNREEVPLDKVSEHMQDATLAVEDHRFYEHDGVDLQGIARAIVTNVLSDDQEGGSTLTQQYVKNVLIQNSHAEGDEEGVEEAQERSGGAGYARKLREMKLAAAIENKYSKDEILARYLNINSYSGSPNAYGVEAAAQQFWSIPSAELDIAQAATLAGIVRNPSVYNPQSNPEETLERRNVVLGQMLSYGFITQAEHDEAVEQDLALEVSERPNGCAAAGDAAYFCDYVQHVVLHSPEFGKTAEERAELLTRGGLVIRTSLDSQLQEKAVDAVHEQVPVGDPSGAGHALVSMATDTGEILAMAQNTEYDPAGEEGDGSTVVNFSVDEAYGGGTGYQPGSTWKPFVLAEWLDSGRSLDDKVDGTADNYTGFTASCDSGDYAGKGYAPANAGDSDEVSDQMTVLDATKQSVNKAYADMASQLDMCDIRDTASALGVTTGAGEALDEVETDDGTQQLLYPSSVLGTVSVSPLTMASAFTAFAGSGTRCPPRSVLEVTDSAGGQLPINEPECEDALDPKVAAGVAYALSQTFEGGTTDGLDIGKPAAAKTGTTNFEVGSTWLVGFTSGISTAVWTGDPRGARDWRENSDGKMPREVFGATVSGPTWQQFMREAAPTRDAEEFAKP</sequence>
<feature type="domain" description="Penicillin-binding protein transpeptidase" evidence="9">
    <location>
        <begin position="372"/>
        <end position="645"/>
    </location>
</feature>
<comment type="caution">
    <text evidence="11">The sequence shown here is derived from an EMBL/GenBank/DDBJ whole genome shotgun (WGS) entry which is preliminary data.</text>
</comment>
<organism evidence="11 12">
    <name type="scientific">Brevibacterium daeguense</name>
    <dbReference type="NCBI Taxonomy" id="909936"/>
    <lineage>
        <taxon>Bacteria</taxon>
        <taxon>Bacillati</taxon>
        <taxon>Actinomycetota</taxon>
        <taxon>Actinomycetes</taxon>
        <taxon>Micrococcales</taxon>
        <taxon>Brevibacteriaceae</taxon>
        <taxon>Brevibacterium</taxon>
    </lineage>
</organism>
<dbReference type="SUPFAM" id="SSF56601">
    <property type="entry name" value="beta-lactamase/transpeptidase-like"/>
    <property type="match status" value="1"/>
</dbReference>
<gene>
    <name evidence="11" type="ORF">GCM10022261_12670</name>
</gene>
<evidence type="ECO:0000256" key="1">
    <source>
        <dbReference type="ARBA" id="ARBA00022645"/>
    </source>
</evidence>
<dbReference type="RefSeq" id="WP_236863805.1">
    <property type="nucleotide sequence ID" value="NZ_BAABAZ010000004.1"/>
</dbReference>
<keyword evidence="4" id="KW-0808">Transferase</keyword>
<dbReference type="InterPro" id="IPR023346">
    <property type="entry name" value="Lysozyme-like_dom_sf"/>
</dbReference>
<comment type="catalytic activity">
    <reaction evidence="7">
        <text>Preferential cleavage: (Ac)2-L-Lys-D-Ala-|-D-Ala. Also transpeptidation of peptidyl-alanyl moieties that are N-acyl substituents of D-alanine.</text>
        <dbReference type="EC" id="3.4.16.4"/>
    </reaction>
</comment>
<evidence type="ECO:0000259" key="10">
    <source>
        <dbReference type="Pfam" id="PF00912"/>
    </source>
</evidence>
<proteinExistence type="predicted"/>
<keyword evidence="2" id="KW-0645">Protease</keyword>
<feature type="domain" description="Glycosyl transferase family 51" evidence="10">
    <location>
        <begin position="76"/>
        <end position="269"/>
    </location>
</feature>
<keyword evidence="12" id="KW-1185">Reference proteome</keyword>
<evidence type="ECO:0000313" key="12">
    <source>
        <dbReference type="Proteomes" id="UP001501586"/>
    </source>
</evidence>
<evidence type="ECO:0000256" key="7">
    <source>
        <dbReference type="ARBA" id="ARBA00034000"/>
    </source>
</evidence>
<dbReference type="Pfam" id="PF00905">
    <property type="entry name" value="Transpeptidase"/>
    <property type="match status" value="1"/>
</dbReference>
<evidence type="ECO:0000256" key="4">
    <source>
        <dbReference type="ARBA" id="ARBA00022679"/>
    </source>
</evidence>
<dbReference type="PANTHER" id="PTHR32282:SF33">
    <property type="entry name" value="PEPTIDOGLYCAN GLYCOSYLTRANSFERASE"/>
    <property type="match status" value="1"/>
</dbReference>
<dbReference type="InterPro" id="IPR001460">
    <property type="entry name" value="PCN-bd_Tpept"/>
</dbReference>
<dbReference type="EMBL" id="BAABAZ010000004">
    <property type="protein sequence ID" value="GAA4283736.1"/>
    <property type="molecule type" value="Genomic_DNA"/>
</dbReference>
<dbReference type="Gene3D" id="3.40.710.10">
    <property type="entry name" value="DD-peptidase/beta-lactamase superfamily"/>
    <property type="match status" value="1"/>
</dbReference>
<dbReference type="PANTHER" id="PTHR32282">
    <property type="entry name" value="BINDING PROTEIN TRANSPEPTIDASE, PUTATIVE-RELATED"/>
    <property type="match status" value="1"/>
</dbReference>
<dbReference type="Gene3D" id="1.10.3810.10">
    <property type="entry name" value="Biosynthetic peptidoglycan transglycosylase-like"/>
    <property type="match status" value="1"/>
</dbReference>
<dbReference type="InterPro" id="IPR001264">
    <property type="entry name" value="Glyco_trans_51"/>
</dbReference>
<dbReference type="InterPro" id="IPR012338">
    <property type="entry name" value="Beta-lactam/transpept-like"/>
</dbReference>
<accession>A0ABP8EIF1</accession>
<keyword evidence="1" id="KW-0121">Carboxypeptidase</keyword>
<keyword evidence="5" id="KW-0378">Hydrolase</keyword>
<comment type="catalytic activity">
    <reaction evidence="8">
        <text>[GlcNAc-(1-&gt;4)-Mur2Ac(oyl-L-Ala-gamma-D-Glu-L-Lys-D-Ala-D-Ala)](n)-di-trans,octa-cis-undecaprenyl diphosphate + beta-D-GlcNAc-(1-&gt;4)-Mur2Ac(oyl-L-Ala-gamma-D-Glu-L-Lys-D-Ala-D-Ala)-di-trans,octa-cis-undecaprenyl diphosphate = [GlcNAc-(1-&gt;4)-Mur2Ac(oyl-L-Ala-gamma-D-Glu-L-Lys-D-Ala-D-Ala)](n+1)-di-trans,octa-cis-undecaprenyl diphosphate + di-trans,octa-cis-undecaprenyl diphosphate + H(+)</text>
        <dbReference type="Rhea" id="RHEA:23708"/>
        <dbReference type="Rhea" id="RHEA-COMP:9602"/>
        <dbReference type="Rhea" id="RHEA-COMP:9603"/>
        <dbReference type="ChEBI" id="CHEBI:15378"/>
        <dbReference type="ChEBI" id="CHEBI:58405"/>
        <dbReference type="ChEBI" id="CHEBI:60033"/>
        <dbReference type="ChEBI" id="CHEBI:78435"/>
        <dbReference type="EC" id="2.4.99.28"/>
    </reaction>
</comment>
<protein>
    <submittedName>
        <fullName evidence="11">Transglycosylase domain-containing protein</fullName>
    </submittedName>
</protein>
<dbReference type="Proteomes" id="UP001501586">
    <property type="component" value="Unassembled WGS sequence"/>
</dbReference>
<dbReference type="SUPFAM" id="SSF53955">
    <property type="entry name" value="Lysozyme-like"/>
    <property type="match status" value="1"/>
</dbReference>
<evidence type="ECO:0000256" key="6">
    <source>
        <dbReference type="ARBA" id="ARBA00023268"/>
    </source>
</evidence>